<dbReference type="EMBL" id="WOCE01000023">
    <property type="protein sequence ID" value="KAE9586814.1"/>
    <property type="molecule type" value="Genomic_DNA"/>
</dbReference>
<evidence type="ECO:0000313" key="2">
    <source>
        <dbReference type="Proteomes" id="UP000447434"/>
    </source>
</evidence>
<keyword evidence="2" id="KW-1185">Reference proteome</keyword>
<comment type="caution">
    <text evidence="1">The sequence shown here is derived from an EMBL/GenBank/DDBJ whole genome shotgun (WGS) entry which is preliminary data.</text>
</comment>
<dbReference type="AlphaFoldDB" id="A0A6A4NH90"/>
<accession>A0A6A4NH90</accession>
<proteinExistence type="predicted"/>
<dbReference type="Proteomes" id="UP000447434">
    <property type="component" value="Chromosome 23"/>
</dbReference>
<organism evidence="1 2">
    <name type="scientific">Lupinus albus</name>
    <name type="common">White lupine</name>
    <name type="synonym">Lupinus termis</name>
    <dbReference type="NCBI Taxonomy" id="3870"/>
    <lineage>
        <taxon>Eukaryota</taxon>
        <taxon>Viridiplantae</taxon>
        <taxon>Streptophyta</taxon>
        <taxon>Embryophyta</taxon>
        <taxon>Tracheophyta</taxon>
        <taxon>Spermatophyta</taxon>
        <taxon>Magnoliopsida</taxon>
        <taxon>eudicotyledons</taxon>
        <taxon>Gunneridae</taxon>
        <taxon>Pentapetalae</taxon>
        <taxon>rosids</taxon>
        <taxon>fabids</taxon>
        <taxon>Fabales</taxon>
        <taxon>Fabaceae</taxon>
        <taxon>Papilionoideae</taxon>
        <taxon>50 kb inversion clade</taxon>
        <taxon>genistoids sensu lato</taxon>
        <taxon>core genistoids</taxon>
        <taxon>Genisteae</taxon>
        <taxon>Lupinus</taxon>
    </lineage>
</organism>
<protein>
    <submittedName>
        <fullName evidence="1">Putative signal peptidase I</fullName>
    </submittedName>
</protein>
<name>A0A6A4NH90_LUPAL</name>
<evidence type="ECO:0000313" key="1">
    <source>
        <dbReference type="EMBL" id="KAE9586814.1"/>
    </source>
</evidence>
<sequence>MTTMGVFCISLFKISSKWLHCNEYFPEPNWEVDKGGTHSFLEIDVDVGSKDFERSCCWVSRFLNICCEDAKVAFTDITVSFLFKSYLAEPRSIPYTPMNPTLTICLLSFSMSYFYFV</sequence>
<gene>
    <name evidence="1" type="ORF">Lalb_Chr23g0267161</name>
</gene>
<dbReference type="OrthoDB" id="1738769at2759"/>
<reference evidence="2" key="1">
    <citation type="journal article" date="2020" name="Nat. Commun.">
        <title>Genome sequence of the cluster root forming white lupin.</title>
        <authorList>
            <person name="Hufnagel B."/>
            <person name="Marques A."/>
            <person name="Soriano A."/>
            <person name="Marques L."/>
            <person name="Divol F."/>
            <person name="Doumas P."/>
            <person name="Sallet E."/>
            <person name="Mancinotti D."/>
            <person name="Carrere S."/>
            <person name="Marande W."/>
            <person name="Arribat S."/>
            <person name="Keller J."/>
            <person name="Huneau C."/>
            <person name="Blein T."/>
            <person name="Aime D."/>
            <person name="Laguerre M."/>
            <person name="Taylor J."/>
            <person name="Schubert V."/>
            <person name="Nelson M."/>
            <person name="Geu-Flores F."/>
            <person name="Crespi M."/>
            <person name="Gallardo-Guerrero K."/>
            <person name="Delaux P.-M."/>
            <person name="Salse J."/>
            <person name="Berges H."/>
            <person name="Guyot R."/>
            <person name="Gouzy J."/>
            <person name="Peret B."/>
        </authorList>
    </citation>
    <scope>NUCLEOTIDE SEQUENCE [LARGE SCALE GENOMIC DNA]</scope>
    <source>
        <strain evidence="2">cv. Amiga</strain>
    </source>
</reference>